<protein>
    <submittedName>
        <fullName evidence="1">Uncharacterized protein</fullName>
    </submittedName>
</protein>
<gene>
    <name evidence="1" type="ORF">K435DRAFT_728075</name>
</gene>
<dbReference type="AlphaFoldDB" id="A0A4S8LN01"/>
<sequence>MCQNVIDGRYYTECGHFFPMSTAKEDCLRPNCLFSQRHAHPIGCRSPHCIRTMSLPKRNPIRLSNMKCPDCRAR</sequence>
<dbReference type="EMBL" id="ML179327">
    <property type="protein sequence ID" value="THU90716.1"/>
    <property type="molecule type" value="Genomic_DNA"/>
</dbReference>
<evidence type="ECO:0000313" key="2">
    <source>
        <dbReference type="Proteomes" id="UP000297245"/>
    </source>
</evidence>
<proteinExistence type="predicted"/>
<evidence type="ECO:0000313" key="1">
    <source>
        <dbReference type="EMBL" id="THU90716.1"/>
    </source>
</evidence>
<name>A0A4S8LN01_DENBC</name>
<dbReference type="Proteomes" id="UP000297245">
    <property type="component" value="Unassembled WGS sequence"/>
</dbReference>
<dbReference type="OrthoDB" id="3134980at2759"/>
<keyword evidence="2" id="KW-1185">Reference proteome</keyword>
<feature type="non-terminal residue" evidence="1">
    <location>
        <position position="74"/>
    </location>
</feature>
<accession>A0A4S8LN01</accession>
<organism evidence="1 2">
    <name type="scientific">Dendrothele bispora (strain CBS 962.96)</name>
    <dbReference type="NCBI Taxonomy" id="1314807"/>
    <lineage>
        <taxon>Eukaryota</taxon>
        <taxon>Fungi</taxon>
        <taxon>Dikarya</taxon>
        <taxon>Basidiomycota</taxon>
        <taxon>Agaricomycotina</taxon>
        <taxon>Agaricomycetes</taxon>
        <taxon>Agaricomycetidae</taxon>
        <taxon>Agaricales</taxon>
        <taxon>Agaricales incertae sedis</taxon>
        <taxon>Dendrothele</taxon>
    </lineage>
</organism>
<reference evidence="1 2" key="1">
    <citation type="journal article" date="2019" name="Nat. Ecol. Evol.">
        <title>Megaphylogeny resolves global patterns of mushroom evolution.</title>
        <authorList>
            <person name="Varga T."/>
            <person name="Krizsan K."/>
            <person name="Foldi C."/>
            <person name="Dima B."/>
            <person name="Sanchez-Garcia M."/>
            <person name="Sanchez-Ramirez S."/>
            <person name="Szollosi G.J."/>
            <person name="Szarkandi J.G."/>
            <person name="Papp V."/>
            <person name="Albert L."/>
            <person name="Andreopoulos W."/>
            <person name="Angelini C."/>
            <person name="Antonin V."/>
            <person name="Barry K.W."/>
            <person name="Bougher N.L."/>
            <person name="Buchanan P."/>
            <person name="Buyck B."/>
            <person name="Bense V."/>
            <person name="Catcheside P."/>
            <person name="Chovatia M."/>
            <person name="Cooper J."/>
            <person name="Damon W."/>
            <person name="Desjardin D."/>
            <person name="Finy P."/>
            <person name="Geml J."/>
            <person name="Haridas S."/>
            <person name="Hughes K."/>
            <person name="Justo A."/>
            <person name="Karasinski D."/>
            <person name="Kautmanova I."/>
            <person name="Kiss B."/>
            <person name="Kocsube S."/>
            <person name="Kotiranta H."/>
            <person name="LaButti K.M."/>
            <person name="Lechner B.E."/>
            <person name="Liimatainen K."/>
            <person name="Lipzen A."/>
            <person name="Lukacs Z."/>
            <person name="Mihaltcheva S."/>
            <person name="Morgado L.N."/>
            <person name="Niskanen T."/>
            <person name="Noordeloos M.E."/>
            <person name="Ohm R.A."/>
            <person name="Ortiz-Santana B."/>
            <person name="Ovrebo C."/>
            <person name="Racz N."/>
            <person name="Riley R."/>
            <person name="Savchenko A."/>
            <person name="Shiryaev A."/>
            <person name="Soop K."/>
            <person name="Spirin V."/>
            <person name="Szebenyi C."/>
            <person name="Tomsovsky M."/>
            <person name="Tulloss R.E."/>
            <person name="Uehling J."/>
            <person name="Grigoriev I.V."/>
            <person name="Vagvolgyi C."/>
            <person name="Papp T."/>
            <person name="Martin F.M."/>
            <person name="Miettinen O."/>
            <person name="Hibbett D.S."/>
            <person name="Nagy L.G."/>
        </authorList>
    </citation>
    <scope>NUCLEOTIDE SEQUENCE [LARGE SCALE GENOMIC DNA]</scope>
    <source>
        <strain evidence="1 2">CBS 962.96</strain>
    </source>
</reference>